<proteinExistence type="predicted"/>
<dbReference type="STRING" id="1230097.A0A423X700"/>
<accession>A0A423X700</accession>
<dbReference type="EMBL" id="LKEB01000026">
    <property type="protein sequence ID" value="ROW11709.1"/>
    <property type="molecule type" value="Genomic_DNA"/>
</dbReference>
<organism evidence="2 3">
    <name type="scientific">Cytospora leucostoma</name>
    <dbReference type="NCBI Taxonomy" id="1230097"/>
    <lineage>
        <taxon>Eukaryota</taxon>
        <taxon>Fungi</taxon>
        <taxon>Dikarya</taxon>
        <taxon>Ascomycota</taxon>
        <taxon>Pezizomycotina</taxon>
        <taxon>Sordariomycetes</taxon>
        <taxon>Sordariomycetidae</taxon>
        <taxon>Diaporthales</taxon>
        <taxon>Cytosporaceae</taxon>
        <taxon>Cytospora</taxon>
    </lineage>
</organism>
<comment type="caution">
    <text evidence="2">The sequence shown here is derived from an EMBL/GenBank/DDBJ whole genome shotgun (WGS) entry which is preliminary data.</text>
</comment>
<dbReference type="SUPFAM" id="SSF56219">
    <property type="entry name" value="DNase I-like"/>
    <property type="match status" value="1"/>
</dbReference>
<gene>
    <name evidence="2" type="ORF">VPNG_05544</name>
</gene>
<dbReference type="InterPro" id="IPR050410">
    <property type="entry name" value="CCR4/nocturin_mRNA_transcr"/>
</dbReference>
<dbReference type="Gene3D" id="3.60.10.10">
    <property type="entry name" value="Endonuclease/exonuclease/phosphatase"/>
    <property type="match status" value="1"/>
</dbReference>
<dbReference type="PANTHER" id="PTHR12121:SF36">
    <property type="entry name" value="ENDONUCLEASE_EXONUCLEASE_PHOSPHATASE DOMAIN-CONTAINING PROTEIN"/>
    <property type="match status" value="1"/>
</dbReference>
<reference evidence="2 3" key="1">
    <citation type="submission" date="2015-09" db="EMBL/GenBank/DDBJ databases">
        <title>Host preference determinants of Valsa canker pathogens revealed by comparative genomics.</title>
        <authorList>
            <person name="Yin Z."/>
            <person name="Huang L."/>
        </authorList>
    </citation>
    <scope>NUCLEOTIDE SEQUENCE [LARGE SCALE GENOMIC DNA]</scope>
    <source>
        <strain evidence="2 3">SXYLt</strain>
    </source>
</reference>
<evidence type="ECO:0000313" key="3">
    <source>
        <dbReference type="Proteomes" id="UP000285146"/>
    </source>
</evidence>
<sequence>MGVLELEDRLPLRIITFNIRYATTSPTPHEELWDVRWPKLLTQLRFSTAGHSAFISLQEALARQVDDVQTGLGRSWAHIGVGRDDGEAAGEFSPVFYHVETWRCERSKTYWLSPTPEKPSRGWLYADNQDGRDAALPRIVTMGQFRHRLTGARVVVLSTHFDHQGVKAREESARLILKLADSWVGEIEGPGRARPPVFLGGDFNSTPEDRAYQTMTAPRVGMTDISTLIPEDKRYGNELTYSSFNEPDQVPKRIDFLFVKDTSAIRFLTFGVLANQFDDGVFLSDHRAVIADIEIPVKGQLPTL</sequence>
<dbReference type="AlphaFoldDB" id="A0A423X700"/>
<dbReference type="InterPro" id="IPR005135">
    <property type="entry name" value="Endo/exonuclease/phosphatase"/>
</dbReference>
<dbReference type="Pfam" id="PF03372">
    <property type="entry name" value="Exo_endo_phos"/>
    <property type="match status" value="1"/>
</dbReference>
<dbReference type="CDD" id="cd09083">
    <property type="entry name" value="EEP-1"/>
    <property type="match status" value="1"/>
</dbReference>
<evidence type="ECO:0000313" key="2">
    <source>
        <dbReference type="EMBL" id="ROW11709.1"/>
    </source>
</evidence>
<name>A0A423X700_9PEZI</name>
<feature type="domain" description="Endonuclease/exonuclease/phosphatase" evidence="1">
    <location>
        <begin position="178"/>
        <end position="286"/>
    </location>
</feature>
<evidence type="ECO:0000259" key="1">
    <source>
        <dbReference type="Pfam" id="PF03372"/>
    </source>
</evidence>
<dbReference type="PANTHER" id="PTHR12121">
    <property type="entry name" value="CARBON CATABOLITE REPRESSOR PROTEIN 4"/>
    <property type="match status" value="1"/>
</dbReference>
<dbReference type="Proteomes" id="UP000285146">
    <property type="component" value="Unassembled WGS sequence"/>
</dbReference>
<dbReference type="OrthoDB" id="276515at2759"/>
<dbReference type="InParanoid" id="A0A423X700"/>
<protein>
    <recommendedName>
        <fullName evidence="1">Endonuclease/exonuclease/phosphatase domain-containing protein</fullName>
    </recommendedName>
</protein>
<dbReference type="GO" id="GO:0000175">
    <property type="term" value="F:3'-5'-RNA exonuclease activity"/>
    <property type="evidence" value="ECO:0007669"/>
    <property type="project" value="TreeGrafter"/>
</dbReference>
<keyword evidence="3" id="KW-1185">Reference proteome</keyword>
<dbReference type="InterPro" id="IPR036691">
    <property type="entry name" value="Endo/exonu/phosph_ase_sf"/>
</dbReference>